<dbReference type="Proteomes" id="UP000316252">
    <property type="component" value="Unassembled WGS sequence"/>
</dbReference>
<organism evidence="2 3">
    <name type="scientific">Schumannella soli</name>
    <dbReference type="NCBI Taxonomy" id="2590779"/>
    <lineage>
        <taxon>Bacteria</taxon>
        <taxon>Bacillati</taxon>
        <taxon>Actinomycetota</taxon>
        <taxon>Actinomycetes</taxon>
        <taxon>Micrococcales</taxon>
        <taxon>Microbacteriaceae</taxon>
        <taxon>Schumannella</taxon>
    </lineage>
</organism>
<comment type="caution">
    <text evidence="2">The sequence shown here is derived from an EMBL/GenBank/DDBJ whole genome shotgun (WGS) entry which is preliminary data.</text>
</comment>
<keyword evidence="3" id="KW-1185">Reference proteome</keyword>
<dbReference type="GO" id="GO:0009294">
    <property type="term" value="P:DNA-mediated transformation"/>
    <property type="evidence" value="ECO:0007669"/>
    <property type="project" value="InterPro"/>
</dbReference>
<protein>
    <recommendedName>
        <fullName evidence="1">Smf/DprA SLOG domain-containing protein</fullName>
    </recommendedName>
</protein>
<evidence type="ECO:0000313" key="3">
    <source>
        <dbReference type="Proteomes" id="UP000316252"/>
    </source>
</evidence>
<accession>A0A506XZ45</accession>
<name>A0A506XZ45_9MICO</name>
<dbReference type="EMBL" id="VHQG01000001">
    <property type="protein sequence ID" value="TPW78041.1"/>
    <property type="molecule type" value="Genomic_DNA"/>
</dbReference>
<dbReference type="OrthoDB" id="5002729at2"/>
<evidence type="ECO:0000259" key="1">
    <source>
        <dbReference type="Pfam" id="PF02481"/>
    </source>
</evidence>
<dbReference type="Gene3D" id="3.40.50.450">
    <property type="match status" value="1"/>
</dbReference>
<evidence type="ECO:0000313" key="2">
    <source>
        <dbReference type="EMBL" id="TPW78041.1"/>
    </source>
</evidence>
<sequence length="274" mass="28358">MISLHAHARLPEPDTSARVALACAGLSGNRHIGHALKAAPADEVIGRCLDGTDTGLPDEVAFRVRTLVNPGLVASVLTSTAHDGLTLLTPVDARYPAGLGRLGAAAPLILWVAGDAGLLGEEPVVITGGTRPDAQLRHEIVETATKTAQSGRTVAAAARRGVDELAAESIRAVEGRLVSVATTLRQLEPRPGEVVVSENPPYLPAVIAAQVRTPVLLAAIAEKVIVADARPGTSAYRTAVAAHALDRPLGVLGNPEHGVRGDRVSTLVDVERLV</sequence>
<feature type="domain" description="Smf/DprA SLOG" evidence="1">
    <location>
        <begin position="87"/>
        <end position="252"/>
    </location>
</feature>
<dbReference type="Pfam" id="PF02481">
    <property type="entry name" value="DNA_processg_A"/>
    <property type="match status" value="1"/>
</dbReference>
<dbReference type="InterPro" id="IPR057666">
    <property type="entry name" value="DrpA_SLOG"/>
</dbReference>
<gene>
    <name evidence="2" type="ORF">FJ657_05285</name>
</gene>
<dbReference type="RefSeq" id="WP_141162566.1">
    <property type="nucleotide sequence ID" value="NZ_VHQG01000001.1"/>
</dbReference>
<proteinExistence type="predicted"/>
<reference evidence="2 3" key="1">
    <citation type="submission" date="2019-06" db="EMBL/GenBank/DDBJ databases">
        <authorList>
            <person name="Li F."/>
        </authorList>
    </citation>
    <scope>NUCLEOTIDE SEQUENCE [LARGE SCALE GENOMIC DNA]</scope>
    <source>
        <strain evidence="2 3">10F1D-1</strain>
    </source>
</reference>
<dbReference type="SUPFAM" id="SSF102405">
    <property type="entry name" value="MCP/YpsA-like"/>
    <property type="match status" value="1"/>
</dbReference>
<dbReference type="AlphaFoldDB" id="A0A506XZ45"/>